<dbReference type="EMBL" id="FOVI01000023">
    <property type="protein sequence ID" value="SFO16160.1"/>
    <property type="molecule type" value="Genomic_DNA"/>
</dbReference>
<reference evidence="2" key="1">
    <citation type="submission" date="2016-10" db="EMBL/GenBank/DDBJ databases">
        <authorList>
            <person name="Varghese N."/>
            <person name="Submissions S."/>
        </authorList>
    </citation>
    <scope>NUCLEOTIDE SEQUENCE [LARGE SCALE GENOMIC DNA]</scope>
    <source>
        <strain evidence="2">DS-12</strain>
    </source>
</reference>
<gene>
    <name evidence="1" type="ORF">SAMN05421741_12325</name>
</gene>
<evidence type="ECO:0000313" key="1">
    <source>
        <dbReference type="EMBL" id="SFO16160.1"/>
    </source>
</evidence>
<keyword evidence="2" id="KW-1185">Reference proteome</keyword>
<sequence>MAKPSIAAPKTTNSLFIFTNLQTVKNIYNGYRNCFPVGDRLFLPQKSHALKYNKTLHL</sequence>
<accession>A0A1I5EXP7</accession>
<name>A0A1I5EXP7_9FLAO</name>
<dbReference type="AlphaFoldDB" id="A0A1I5EXP7"/>
<dbReference type="Proteomes" id="UP000199036">
    <property type="component" value="Unassembled WGS sequence"/>
</dbReference>
<proteinExistence type="predicted"/>
<evidence type="ECO:0000313" key="2">
    <source>
        <dbReference type="Proteomes" id="UP000199036"/>
    </source>
</evidence>
<dbReference type="RefSeq" id="WP_177205794.1">
    <property type="nucleotide sequence ID" value="NZ_FOVI01000023.1"/>
</dbReference>
<protein>
    <submittedName>
        <fullName evidence="1">Uncharacterized protein</fullName>
    </submittedName>
</protein>
<organism evidence="1 2">
    <name type="scientific">Paenimyroides ummariense</name>
    <dbReference type="NCBI Taxonomy" id="913024"/>
    <lineage>
        <taxon>Bacteria</taxon>
        <taxon>Pseudomonadati</taxon>
        <taxon>Bacteroidota</taxon>
        <taxon>Flavobacteriia</taxon>
        <taxon>Flavobacteriales</taxon>
        <taxon>Flavobacteriaceae</taxon>
        <taxon>Paenimyroides</taxon>
    </lineage>
</organism>